<proteinExistence type="predicted"/>
<feature type="transmembrane region" description="Helical" evidence="2">
    <location>
        <begin position="130"/>
        <end position="148"/>
    </location>
</feature>
<comment type="caution">
    <text evidence="3">The sequence shown here is derived from an EMBL/GenBank/DDBJ whole genome shotgun (WGS) entry which is preliminary data.</text>
</comment>
<sequence length="218" mass="23179">MGSKSSKDGSNSFNPMNMMAMSSMMGGMGGMGMGGMGGMGMGGMGGMGMGGMGGMGMEMNGYGNNHNQVSILGQQMQAPQPVIRRSPKCPDCFQDHTCDWNCRETDPGGRIDEDSDNSEEGSSTFSTKNMIIILILCLTGAGIAYFVMIRQQKLEKYEGKTNTEQRKSQGSIDSVEQGDSSSAGTRSAADGLKSVKSVSEVKDVRIILKPSEHQVRIV</sequence>
<evidence type="ECO:0000256" key="1">
    <source>
        <dbReference type="SAM" id="MobiDB-lite"/>
    </source>
</evidence>
<dbReference type="EMBL" id="CAJOBC010005533">
    <property type="protein sequence ID" value="CAF3866775.1"/>
    <property type="molecule type" value="Genomic_DNA"/>
</dbReference>
<evidence type="ECO:0000313" key="3">
    <source>
        <dbReference type="EMBL" id="CAF1101883.1"/>
    </source>
</evidence>
<keyword evidence="5" id="KW-1185">Reference proteome</keyword>
<feature type="transmembrane region" description="Helical" evidence="2">
    <location>
        <begin position="21"/>
        <end position="42"/>
    </location>
</feature>
<protein>
    <submittedName>
        <fullName evidence="3">Uncharacterized protein</fullName>
    </submittedName>
</protein>
<feature type="region of interest" description="Disordered" evidence="1">
    <location>
        <begin position="159"/>
        <end position="195"/>
    </location>
</feature>
<organism evidence="3 5">
    <name type="scientific">Didymodactylos carnosus</name>
    <dbReference type="NCBI Taxonomy" id="1234261"/>
    <lineage>
        <taxon>Eukaryota</taxon>
        <taxon>Metazoa</taxon>
        <taxon>Spiralia</taxon>
        <taxon>Gnathifera</taxon>
        <taxon>Rotifera</taxon>
        <taxon>Eurotatoria</taxon>
        <taxon>Bdelloidea</taxon>
        <taxon>Philodinida</taxon>
        <taxon>Philodinidae</taxon>
        <taxon>Didymodactylos</taxon>
    </lineage>
</organism>
<reference evidence="3" key="1">
    <citation type="submission" date="2021-02" db="EMBL/GenBank/DDBJ databases">
        <authorList>
            <person name="Nowell W R."/>
        </authorList>
    </citation>
    <scope>NUCLEOTIDE SEQUENCE</scope>
</reference>
<accession>A0A814P7I6</accession>
<evidence type="ECO:0000313" key="5">
    <source>
        <dbReference type="Proteomes" id="UP000663829"/>
    </source>
</evidence>
<feature type="compositionally biased region" description="Polar residues" evidence="1">
    <location>
        <begin position="168"/>
        <end position="185"/>
    </location>
</feature>
<dbReference type="EMBL" id="CAJNOQ010005533">
    <property type="protein sequence ID" value="CAF1101883.1"/>
    <property type="molecule type" value="Genomic_DNA"/>
</dbReference>
<evidence type="ECO:0000313" key="4">
    <source>
        <dbReference type="EMBL" id="CAF3866775.1"/>
    </source>
</evidence>
<keyword evidence="2" id="KW-0812">Transmembrane</keyword>
<keyword evidence="2" id="KW-1133">Transmembrane helix</keyword>
<dbReference type="Proteomes" id="UP000681722">
    <property type="component" value="Unassembled WGS sequence"/>
</dbReference>
<dbReference type="Proteomes" id="UP000663829">
    <property type="component" value="Unassembled WGS sequence"/>
</dbReference>
<keyword evidence="2" id="KW-0472">Membrane</keyword>
<dbReference type="AlphaFoldDB" id="A0A814P7I6"/>
<name>A0A814P7I6_9BILA</name>
<gene>
    <name evidence="3" type="ORF">GPM918_LOCUS18790</name>
    <name evidence="4" type="ORF">SRO942_LOCUS18787</name>
</gene>
<evidence type="ECO:0000256" key="2">
    <source>
        <dbReference type="SAM" id="Phobius"/>
    </source>
</evidence>